<dbReference type="EMBL" id="MYFO01000007">
    <property type="protein sequence ID" value="TFE89237.1"/>
    <property type="molecule type" value="Genomic_DNA"/>
</dbReference>
<reference evidence="3 4" key="1">
    <citation type="submission" date="2017-03" db="EMBL/GenBank/DDBJ databases">
        <title>Isolation of Levoglucosan Utilizing Bacteria.</title>
        <authorList>
            <person name="Arya A.S."/>
        </authorList>
    </citation>
    <scope>NUCLEOTIDE SEQUENCE [LARGE SCALE GENOMIC DNA]</scope>
    <source>
        <strain evidence="3 4">MEC069</strain>
    </source>
</reference>
<evidence type="ECO:0000313" key="4">
    <source>
        <dbReference type="Proteomes" id="UP000298246"/>
    </source>
</evidence>
<dbReference type="GO" id="GO:0004553">
    <property type="term" value="F:hydrolase activity, hydrolyzing O-glycosyl compounds"/>
    <property type="evidence" value="ECO:0007669"/>
    <property type="project" value="InterPro"/>
</dbReference>
<sequence length="1391" mass="144390">MKKSLKQINAGQRIRTVSALTALLMAVPMVMSPTVSATLPNKVMTPVSSDLGWIASPITVANDTFSFDASGHFPQLTNTPVAISASSSSSAVADASATSGVVQVQVKSPGTFRLAVKGTDQSATALTDNLDVTVTLLGDTNGDGVLNSTDVLYITKVVNSKLPLTDEVKNRLDINRDGQVTSADASLLMSSYVGKTPVTGGVAFIVALKGSNDAPVADQGTIVGTAHTGLTVTGDYRYLDAENDAEGVSLYQWYRGLQEDGSDRTAIAGATATTYTLQDDDVDHYVFFEVTPVDAEGEAGTPMRVHTDNMVPDTTPPQLSVTVPQSGASNASFTDALVATFNEDVLAAAGKMIKIRYASDNSVAASYSANDTSKVTVSGKTVTIVNPGLDDGTGYYVEVEAGAFTDLVGNPFAGFSGGTGWSFATPDTIAPTALTYSPVNGVTNASKSADLSVTFSENVVAAAGKTVKIRKTGDDSVVASYSANDTTNVSISGALVTIHNPGLDEVVGYYVEIEAGAFTDAAGNSFAGVSGNAAWHFDTPDTTAPTVSSTTPADDATGVSLSTPLSITFSEPVTAVAGHTIKLRKQSDNSEIVSYSVTDTSKVTVSGATVSFENPGLVDETSYYVEIEAGAFTDSSGNGFAGLSGSAAWGFTTPDTIAPTVGTYGPARFATTASKSADLTLAFSEPVKAVAGKTVKIFNKADDTEKVSYTADDTTKVTISGSTVTIHNPGLDEVSSYYVEIEAGAFTDMSGNEYTGLSGSSAWTFTTPDSIAPTLVSTTPLDDATGVTRTADLTLEFSEPVVAASGKYVTIRRAGDNSIMKQYTANDTTGVSISGATVTLLSPNLDDGGSFYVEVDAGAFTDPTGNAFAGISGTTAWSFTTPDTIAPTISSTTPLDNATRVNRTADLTVTFSEPVTAVNGKTVVIRNAADDSAFATYTIGTDPEVSFSGNTLTIQHADFIGLTHYYVEIEAGAVVDAAGNAFTGVSGTTVWNFQAADSRIIDMTTAAPLSESNLNGAVITLELTGDTFSGSLGASDFQLDNAPSGLTIGSVARTDGTHATITLAFDSTDFDVDVTNFTVTAKASALTGGGTLTTDVATIAALAEPYAVNTTPANNATGIDKSANLSMTFDRNVTAVAGKTITIYRKSDNAVIQTINANDTSKVTVSGSTVTVQHNAFNGGTNYYVLVQQGAFVDGNGLGSEPITSSTAWSFTTSATTDMYFSEFLRGSGSHQVAIELYYPTSSLPNPAPSKTYSVFVYQYNTTTSSMEISEIKINAEAYKGVPLIIIDGAFYDFMDITTSGQFSAGYQYFNQDDVIYDMSPRVLKALVLKKGSQVLDVIGDPNATGPGSFLASGGTLVRKSGVVGDTSTYDPTQWNVFPVDTFNKIGNHTP</sequence>
<dbReference type="InterPro" id="IPR002105">
    <property type="entry name" value="Dockerin_1_rpt"/>
</dbReference>
<dbReference type="SUPFAM" id="SSF63446">
    <property type="entry name" value="Type I dockerin domain"/>
    <property type="match status" value="1"/>
</dbReference>
<keyword evidence="4" id="KW-1185">Reference proteome</keyword>
<protein>
    <recommendedName>
        <fullName evidence="2">Dockerin domain-containing protein</fullName>
    </recommendedName>
</protein>
<dbReference type="Pfam" id="PF00404">
    <property type="entry name" value="Dockerin_1"/>
    <property type="match status" value="1"/>
</dbReference>
<dbReference type="InterPro" id="IPR056284">
    <property type="entry name" value="AIR9-like_A9"/>
</dbReference>
<dbReference type="InterPro" id="IPR036439">
    <property type="entry name" value="Dockerin_dom_sf"/>
</dbReference>
<dbReference type="Pfam" id="PF23197">
    <property type="entry name" value="IG_AIR9"/>
    <property type="match status" value="1"/>
</dbReference>
<evidence type="ECO:0000256" key="1">
    <source>
        <dbReference type="ARBA" id="ARBA00022729"/>
    </source>
</evidence>
<dbReference type="Pfam" id="PF13205">
    <property type="entry name" value="Big_5"/>
    <property type="match status" value="7"/>
</dbReference>
<dbReference type="InterPro" id="IPR016134">
    <property type="entry name" value="Dockerin_dom"/>
</dbReference>
<evidence type="ECO:0000259" key="2">
    <source>
        <dbReference type="PROSITE" id="PS51766"/>
    </source>
</evidence>
<organism evidence="3 4">
    <name type="scientific">Paenibacillus athensensis</name>
    <dbReference type="NCBI Taxonomy" id="1967502"/>
    <lineage>
        <taxon>Bacteria</taxon>
        <taxon>Bacillati</taxon>
        <taxon>Bacillota</taxon>
        <taxon>Bacilli</taxon>
        <taxon>Bacillales</taxon>
        <taxon>Paenibacillaceae</taxon>
        <taxon>Paenibacillus</taxon>
    </lineage>
</organism>
<dbReference type="Gene3D" id="2.60.40.2700">
    <property type="match status" value="1"/>
</dbReference>
<keyword evidence="1" id="KW-0732">Signal</keyword>
<dbReference type="InterPro" id="IPR018247">
    <property type="entry name" value="EF_Hand_1_Ca_BS"/>
</dbReference>
<dbReference type="OrthoDB" id="57539at2"/>
<feature type="domain" description="Dockerin" evidence="2">
    <location>
        <begin position="133"/>
        <end position="198"/>
    </location>
</feature>
<proteinExistence type="predicted"/>
<dbReference type="CDD" id="cd14256">
    <property type="entry name" value="Dockerin_I"/>
    <property type="match status" value="1"/>
</dbReference>
<dbReference type="RefSeq" id="WP_134751225.1">
    <property type="nucleotide sequence ID" value="NZ_MYFO02000005.1"/>
</dbReference>
<evidence type="ECO:0000313" key="3">
    <source>
        <dbReference type="EMBL" id="TFE89237.1"/>
    </source>
</evidence>
<dbReference type="GO" id="GO:0000272">
    <property type="term" value="P:polysaccharide catabolic process"/>
    <property type="evidence" value="ECO:0007669"/>
    <property type="project" value="InterPro"/>
</dbReference>
<name>A0A4Y8Q538_9BACL</name>
<accession>A0A4Y8Q538</accession>
<dbReference type="Proteomes" id="UP000298246">
    <property type="component" value="Unassembled WGS sequence"/>
</dbReference>
<dbReference type="InterPro" id="IPR032812">
    <property type="entry name" value="SbsA_Ig"/>
</dbReference>
<dbReference type="PROSITE" id="PS51766">
    <property type="entry name" value="DOCKERIN"/>
    <property type="match status" value="1"/>
</dbReference>
<dbReference type="Gene3D" id="1.10.1330.10">
    <property type="entry name" value="Dockerin domain"/>
    <property type="match status" value="1"/>
</dbReference>
<dbReference type="PROSITE" id="PS00018">
    <property type="entry name" value="EF_HAND_1"/>
    <property type="match status" value="1"/>
</dbReference>
<comment type="caution">
    <text evidence="3">The sequence shown here is derived from an EMBL/GenBank/DDBJ whole genome shotgun (WGS) entry which is preliminary data.</text>
</comment>
<gene>
    <name evidence="3" type="ORF">B5M42_07165</name>
</gene>